<evidence type="ECO:0000313" key="2">
    <source>
        <dbReference type="Proteomes" id="UP000241587"/>
    </source>
</evidence>
<keyword evidence="2" id="KW-1185">Reference proteome</keyword>
<feature type="non-terminal residue" evidence="1">
    <location>
        <position position="1"/>
    </location>
</feature>
<feature type="non-terminal residue" evidence="1">
    <location>
        <position position="152"/>
    </location>
</feature>
<sequence length="152" mass="16354">LGGLSSASDLQNGGRKARRLSSLAVVNLHCQGLSISVASEMIMSPVYYGDEQSLEFGSGRNRLQSYLSGIRDPAPGCYREFGTELKLTRCCLCNAPAKVEQERVASGYETQAAVSQANGMGDPVIQFGLGRDQEDIKCLNLSRVPGFLTGWC</sequence>
<reference evidence="1 2" key="1">
    <citation type="submission" date="2018-02" db="EMBL/GenBank/DDBJ databases">
        <title>Fusarium culmorum secondary metabolites in fungal-bacterial-plant interactions.</title>
        <authorList>
            <person name="Schmidt R."/>
        </authorList>
    </citation>
    <scope>NUCLEOTIDE SEQUENCE [LARGE SCALE GENOMIC DNA]</scope>
    <source>
        <strain evidence="1 2">PV</strain>
    </source>
</reference>
<protein>
    <submittedName>
        <fullName evidence="1">Uncharacterized protein</fullName>
    </submittedName>
</protein>
<evidence type="ECO:0000313" key="1">
    <source>
        <dbReference type="EMBL" id="PTD07792.1"/>
    </source>
</evidence>
<name>A0A2T4GW60_FUSCU</name>
<dbReference type="OMA" id="APGCYRE"/>
<dbReference type="AlphaFoldDB" id="A0A2T4GW60"/>
<proteinExistence type="predicted"/>
<comment type="caution">
    <text evidence="1">The sequence shown here is derived from an EMBL/GenBank/DDBJ whole genome shotgun (WGS) entry which is preliminary data.</text>
</comment>
<gene>
    <name evidence="1" type="ORF">FCULG_00006681</name>
</gene>
<accession>A0A2T4GW60</accession>
<dbReference type="Proteomes" id="UP000241587">
    <property type="component" value="Unassembled WGS sequence"/>
</dbReference>
<organism evidence="1 2">
    <name type="scientific">Fusarium culmorum</name>
    <dbReference type="NCBI Taxonomy" id="5516"/>
    <lineage>
        <taxon>Eukaryota</taxon>
        <taxon>Fungi</taxon>
        <taxon>Dikarya</taxon>
        <taxon>Ascomycota</taxon>
        <taxon>Pezizomycotina</taxon>
        <taxon>Sordariomycetes</taxon>
        <taxon>Hypocreomycetidae</taxon>
        <taxon>Hypocreales</taxon>
        <taxon>Nectriaceae</taxon>
        <taxon>Fusarium</taxon>
    </lineage>
</organism>
<dbReference type="OrthoDB" id="10304396at2759"/>
<dbReference type="EMBL" id="PVEM01000006">
    <property type="protein sequence ID" value="PTD07792.1"/>
    <property type="molecule type" value="Genomic_DNA"/>
</dbReference>